<gene>
    <name evidence="1" type="ORF">CPSG_02065</name>
</gene>
<accession>E9CX82</accession>
<name>E9CX82_COCPS</name>
<reference evidence="2" key="1">
    <citation type="journal article" date="2010" name="Genome Res.">
        <title>Population genomic sequencing of Coccidioides fungi reveals recent hybridization and transposon control.</title>
        <authorList>
            <person name="Neafsey D.E."/>
            <person name="Barker B.M."/>
            <person name="Sharpton T.J."/>
            <person name="Stajich J.E."/>
            <person name="Park D.J."/>
            <person name="Whiston E."/>
            <person name="Hung C.-Y."/>
            <person name="McMahan C."/>
            <person name="White J."/>
            <person name="Sykes S."/>
            <person name="Heiman D."/>
            <person name="Young S."/>
            <person name="Zeng Q."/>
            <person name="Abouelleil A."/>
            <person name="Aftuck L."/>
            <person name="Bessette D."/>
            <person name="Brown A."/>
            <person name="FitzGerald M."/>
            <person name="Lui A."/>
            <person name="Macdonald J.P."/>
            <person name="Priest M."/>
            <person name="Orbach M.J."/>
            <person name="Galgiani J.N."/>
            <person name="Kirkland T.N."/>
            <person name="Cole G.T."/>
            <person name="Birren B.W."/>
            <person name="Henn M.R."/>
            <person name="Taylor J.W."/>
            <person name="Rounsley S.D."/>
        </authorList>
    </citation>
    <scope>NUCLEOTIDE SEQUENCE [LARGE SCALE GENOMIC DNA]</scope>
    <source>
        <strain evidence="2">RMSCC 757 / Silveira</strain>
    </source>
</reference>
<protein>
    <submittedName>
        <fullName evidence="1">Uncharacterized protein</fullName>
    </submittedName>
</protein>
<dbReference type="VEuPathDB" id="FungiDB:CPSG_02065"/>
<dbReference type="OrthoDB" id="3473305at2759"/>
<proteinExistence type="predicted"/>
<dbReference type="EMBL" id="GL636487">
    <property type="protein sequence ID" value="EFW21908.1"/>
    <property type="molecule type" value="Genomic_DNA"/>
</dbReference>
<reference evidence="2" key="2">
    <citation type="submission" date="2010-03" db="EMBL/GenBank/DDBJ databases">
        <title>The genome sequence of Coccidioides posadasii strain Silveira.</title>
        <authorList>
            <consortium name="The Broad Institute Genome Sequencing Center for Infectious Disease"/>
            <person name="Neafsey D."/>
            <person name="Orbach M."/>
            <person name="Henn M.R."/>
            <person name="Cole G.T."/>
            <person name="Galgiani J."/>
            <person name="Gardner M.J."/>
            <person name="Kirkland T.N."/>
            <person name="Taylor J.W."/>
            <person name="Young S.K."/>
            <person name="Zeng Q."/>
            <person name="Koehrsen M."/>
            <person name="Alvarado L."/>
            <person name="Berlin A."/>
            <person name="Borenstein D."/>
            <person name="Chapman S.B."/>
            <person name="Chen Z."/>
            <person name="Engels R."/>
            <person name="Freedman E."/>
            <person name="Gellesch M."/>
            <person name="Goldberg J."/>
            <person name="Griggs A."/>
            <person name="Gujja S."/>
            <person name="Heilman E."/>
            <person name="Heiman D."/>
            <person name="Howarth C."/>
            <person name="Jen D."/>
            <person name="Larson L."/>
            <person name="Mehta T."/>
            <person name="Neiman D."/>
            <person name="Park D."/>
            <person name="Pearson M."/>
            <person name="Richards J."/>
            <person name="Roberts A."/>
            <person name="Saif S."/>
            <person name="Shea T."/>
            <person name="Shenoy N."/>
            <person name="Sisk P."/>
            <person name="Stolte C."/>
            <person name="Sykes S."/>
            <person name="Walk T."/>
            <person name="White J."/>
            <person name="Yandava C."/>
            <person name="Haas B."/>
            <person name="Nusbaum C."/>
            <person name="Birren B."/>
        </authorList>
    </citation>
    <scope>NUCLEOTIDE SEQUENCE [LARGE SCALE GENOMIC DNA]</scope>
    <source>
        <strain evidence="2">RMSCC 757 / Silveira</strain>
    </source>
</reference>
<dbReference type="Proteomes" id="UP000002497">
    <property type="component" value="Unassembled WGS sequence"/>
</dbReference>
<evidence type="ECO:0000313" key="1">
    <source>
        <dbReference type="EMBL" id="EFW21908.1"/>
    </source>
</evidence>
<dbReference type="AlphaFoldDB" id="E9CX82"/>
<sequence>MPRDITRLFLVTAPEGSQYFNHCCVTLELSPDVDGAEQVKKWTDSIAELRRYPHRFPNIPNLQRVEAVVGKETGRGGEFEIREIQYLLREASAEPGAGPDLTGDGRYTMRGLAPPSTAHPLRHGIPPSEVTPLQFAPLSRPDRRARQWALTRALTSSTGRYLASDSSLLHMGSKADTVLTWDQHQTGTILPIFRAEQQRQEPAVSDSLSPAL</sequence>
<dbReference type="HOGENOM" id="CLU_1299596_0_0_1"/>
<keyword evidence="2" id="KW-1185">Reference proteome</keyword>
<evidence type="ECO:0000313" key="2">
    <source>
        <dbReference type="Proteomes" id="UP000002497"/>
    </source>
</evidence>
<organism evidence="2">
    <name type="scientific">Coccidioides posadasii (strain RMSCC 757 / Silveira)</name>
    <name type="common">Valley fever fungus</name>
    <dbReference type="NCBI Taxonomy" id="443226"/>
    <lineage>
        <taxon>Eukaryota</taxon>
        <taxon>Fungi</taxon>
        <taxon>Dikarya</taxon>
        <taxon>Ascomycota</taxon>
        <taxon>Pezizomycotina</taxon>
        <taxon>Eurotiomycetes</taxon>
        <taxon>Eurotiomycetidae</taxon>
        <taxon>Onygenales</taxon>
        <taxon>Onygenaceae</taxon>
        <taxon>Coccidioides</taxon>
    </lineage>
</organism>